<dbReference type="InterPro" id="IPR020946">
    <property type="entry name" value="Flavin_mOase-like"/>
</dbReference>
<dbReference type="Proteomes" id="UP001152607">
    <property type="component" value="Unassembled WGS sequence"/>
</dbReference>
<evidence type="ECO:0000256" key="4">
    <source>
        <dbReference type="ARBA" id="ARBA00022857"/>
    </source>
</evidence>
<evidence type="ECO:0000313" key="7">
    <source>
        <dbReference type="EMBL" id="CAI6342050.1"/>
    </source>
</evidence>
<keyword evidence="6" id="KW-0812">Transmembrane</keyword>
<dbReference type="PANTHER" id="PTHR23023">
    <property type="entry name" value="DIMETHYLANILINE MONOOXYGENASE"/>
    <property type="match status" value="1"/>
</dbReference>
<dbReference type="InterPro" id="IPR050346">
    <property type="entry name" value="FMO-like"/>
</dbReference>
<accession>A0A9W4XVA3</accession>
<evidence type="ECO:0000256" key="3">
    <source>
        <dbReference type="ARBA" id="ARBA00022827"/>
    </source>
</evidence>
<evidence type="ECO:0000256" key="5">
    <source>
        <dbReference type="ARBA" id="ARBA00023002"/>
    </source>
</evidence>
<dbReference type="GO" id="GO:0004499">
    <property type="term" value="F:N,N-dimethylaniline monooxygenase activity"/>
    <property type="evidence" value="ECO:0007669"/>
    <property type="project" value="InterPro"/>
</dbReference>
<dbReference type="GO" id="GO:0050660">
    <property type="term" value="F:flavin adenine dinucleotide binding"/>
    <property type="evidence" value="ECO:0007669"/>
    <property type="project" value="InterPro"/>
</dbReference>
<dbReference type="OrthoDB" id="66881at2759"/>
<keyword evidence="6" id="KW-0472">Membrane</keyword>
<evidence type="ECO:0000256" key="6">
    <source>
        <dbReference type="SAM" id="Phobius"/>
    </source>
</evidence>
<dbReference type="PRINTS" id="PR00370">
    <property type="entry name" value="FMOXYGENASE"/>
</dbReference>
<reference evidence="7" key="1">
    <citation type="submission" date="2023-01" db="EMBL/GenBank/DDBJ databases">
        <authorList>
            <person name="Van Ghelder C."/>
            <person name="Rancurel C."/>
        </authorList>
    </citation>
    <scope>NUCLEOTIDE SEQUENCE</scope>
    <source>
        <strain evidence="7">CNCM I-4278</strain>
    </source>
</reference>
<feature type="transmembrane region" description="Helical" evidence="6">
    <location>
        <begin position="503"/>
        <end position="526"/>
    </location>
</feature>
<keyword evidence="3" id="KW-0274">FAD</keyword>
<dbReference type="SUPFAM" id="SSF51905">
    <property type="entry name" value="FAD/NAD(P)-binding domain"/>
    <property type="match status" value="1"/>
</dbReference>
<dbReference type="GO" id="GO:0050661">
    <property type="term" value="F:NADP binding"/>
    <property type="evidence" value="ECO:0007669"/>
    <property type="project" value="InterPro"/>
</dbReference>
<dbReference type="InterPro" id="IPR036188">
    <property type="entry name" value="FAD/NAD-bd_sf"/>
</dbReference>
<name>A0A9W4XVA3_9PLEO</name>
<comment type="similarity">
    <text evidence="1">Belongs to the FMO family.</text>
</comment>
<keyword evidence="5" id="KW-0560">Oxidoreductase</keyword>
<evidence type="ECO:0008006" key="9">
    <source>
        <dbReference type="Google" id="ProtNLM"/>
    </source>
</evidence>
<protein>
    <recommendedName>
        <fullName evidence="9">Flavin-containing monooxygenase</fullName>
    </recommendedName>
</protein>
<keyword evidence="4" id="KW-0521">NADP</keyword>
<comment type="caution">
    <text evidence="7">The sequence shown here is derived from an EMBL/GenBank/DDBJ whole genome shotgun (WGS) entry which is preliminary data.</text>
</comment>
<proteinExistence type="inferred from homology"/>
<dbReference type="AlphaFoldDB" id="A0A9W4XVA3"/>
<dbReference type="Gene3D" id="3.50.50.60">
    <property type="entry name" value="FAD/NAD(P)-binding domain"/>
    <property type="match status" value="2"/>
</dbReference>
<keyword evidence="2" id="KW-0285">Flavoprotein</keyword>
<keyword evidence="6" id="KW-1133">Transmembrane helix</keyword>
<dbReference type="Pfam" id="PF00743">
    <property type="entry name" value="FMO-like"/>
    <property type="match status" value="2"/>
</dbReference>
<feature type="transmembrane region" description="Helical" evidence="6">
    <location>
        <begin position="467"/>
        <end position="491"/>
    </location>
</feature>
<organism evidence="7 8">
    <name type="scientific">Periconia digitata</name>
    <dbReference type="NCBI Taxonomy" id="1303443"/>
    <lineage>
        <taxon>Eukaryota</taxon>
        <taxon>Fungi</taxon>
        <taxon>Dikarya</taxon>
        <taxon>Ascomycota</taxon>
        <taxon>Pezizomycotina</taxon>
        <taxon>Dothideomycetes</taxon>
        <taxon>Pleosporomycetidae</taxon>
        <taxon>Pleosporales</taxon>
        <taxon>Massarineae</taxon>
        <taxon>Periconiaceae</taxon>
        <taxon>Periconia</taxon>
    </lineage>
</organism>
<evidence type="ECO:0000256" key="2">
    <source>
        <dbReference type="ARBA" id="ARBA00022630"/>
    </source>
</evidence>
<keyword evidence="8" id="KW-1185">Reference proteome</keyword>
<sequence length="628" mass="71309">MKMNQKLNSNKKRVIVIGAGPCGLPALKEMLAGGHDATTFERAPSLGGIFSSSAMYHDLHLTLSNWAMAFSDFPNKDLQCYPNGQEYLQYLKDYTSHFGLDQHIKYNTEVLSASLNEEKKWRVEVQEGSERRVEIADALVVATGAHQVPKGLPDPLAGYTGRVVHSSNYSQEFRKEVEEKQLRVLLVGGGESGADISADLGDLTEKTTVWLRRPNCFGPRYLVAHPEMPQVKESKVRRYPVNGFLESATTNRMSAAQNVFFYGFWRRLLWKLPILNRTLSTACLDSTASAWLMNDQATYVTKNQRMCEAWGDGKIEVIITPDVSVDGSSVAFAMPDGHINKREFDVVVLCTGYTTEFPWLKVDNFDANPRSWYLHCFPEGLGDSLSFSGYARPHQGGIPPMAEMQSRYISMILSGDRKLPLDYAARAKRDHLTEREYYSISPDLDSLVDWNAFLESVARRVGCEAQLPTLCVVAFNLHLLAVAALSLLAFAPTLSPLSLRSAALLWISTFLSFFMWEDGLMIKWWFYPHWPIWYRQRGPGANPKLVSEILQRNNIWKDTKITRGFVLLVFWSWWTYYAQRAISFVLFIPHVLAKSFGIRFGKTWGGFLVPKIYVLHDAEWRFADLFLP</sequence>
<evidence type="ECO:0000256" key="1">
    <source>
        <dbReference type="ARBA" id="ARBA00009183"/>
    </source>
</evidence>
<evidence type="ECO:0000313" key="8">
    <source>
        <dbReference type="Proteomes" id="UP001152607"/>
    </source>
</evidence>
<gene>
    <name evidence="7" type="ORF">PDIGIT_LOCUS15252</name>
</gene>
<dbReference type="EMBL" id="CAOQHR010000012">
    <property type="protein sequence ID" value="CAI6342050.1"/>
    <property type="molecule type" value="Genomic_DNA"/>
</dbReference>
<dbReference type="InterPro" id="IPR000960">
    <property type="entry name" value="Flavin_mOase"/>
</dbReference>